<organism evidence="5 6">
    <name type="scientific">Ekhidna lutea</name>
    <dbReference type="NCBI Taxonomy" id="447679"/>
    <lineage>
        <taxon>Bacteria</taxon>
        <taxon>Pseudomonadati</taxon>
        <taxon>Bacteroidota</taxon>
        <taxon>Cytophagia</taxon>
        <taxon>Cytophagales</taxon>
        <taxon>Reichenbachiellaceae</taxon>
        <taxon>Ekhidna</taxon>
    </lineage>
</organism>
<proteinExistence type="inferred from homology"/>
<evidence type="ECO:0000313" key="5">
    <source>
        <dbReference type="EMBL" id="SNS80367.1"/>
    </source>
</evidence>
<comment type="similarity">
    <text evidence="1">Belongs to the aldehyde dehydrogenase family.</text>
</comment>
<dbReference type="Proteomes" id="UP000198393">
    <property type="component" value="Unassembled WGS sequence"/>
</dbReference>
<dbReference type="AlphaFoldDB" id="A0A239HG74"/>
<dbReference type="InterPro" id="IPR016163">
    <property type="entry name" value="Ald_DH_C"/>
</dbReference>
<accession>A0A239HG74</accession>
<dbReference type="EMBL" id="FZPD01000002">
    <property type="protein sequence ID" value="SNS80367.1"/>
    <property type="molecule type" value="Genomic_DNA"/>
</dbReference>
<dbReference type="InterPro" id="IPR044148">
    <property type="entry name" value="ALDH_GabD1-like"/>
</dbReference>
<dbReference type="GO" id="GO:0004777">
    <property type="term" value="F:succinate-semialdehyde dehydrogenase (NAD+) activity"/>
    <property type="evidence" value="ECO:0007669"/>
    <property type="project" value="TreeGrafter"/>
</dbReference>
<dbReference type="GO" id="GO:0004030">
    <property type="term" value="F:aldehyde dehydrogenase [NAD(P)+] activity"/>
    <property type="evidence" value="ECO:0007669"/>
    <property type="project" value="InterPro"/>
</dbReference>
<evidence type="ECO:0000256" key="3">
    <source>
        <dbReference type="ARBA" id="ARBA00023002"/>
    </source>
</evidence>
<dbReference type="InterPro" id="IPR047110">
    <property type="entry name" value="GABD/Sad-like"/>
</dbReference>
<dbReference type="InterPro" id="IPR015590">
    <property type="entry name" value="Aldehyde_DH_dom"/>
</dbReference>
<reference evidence="5 6" key="1">
    <citation type="submission" date="2017-06" db="EMBL/GenBank/DDBJ databases">
        <authorList>
            <person name="Kim H.J."/>
            <person name="Triplett B.A."/>
        </authorList>
    </citation>
    <scope>NUCLEOTIDE SEQUENCE [LARGE SCALE GENOMIC DNA]</scope>
    <source>
        <strain evidence="5 6">DSM 19307</strain>
    </source>
</reference>
<keyword evidence="2" id="KW-0521">NADP</keyword>
<name>A0A239HG74_EKHLU</name>
<dbReference type="RefSeq" id="WP_089356043.1">
    <property type="nucleotide sequence ID" value="NZ_FZPD01000002.1"/>
</dbReference>
<keyword evidence="3" id="KW-0560">Oxidoreductase</keyword>
<dbReference type="Gene3D" id="3.40.309.10">
    <property type="entry name" value="Aldehyde Dehydrogenase, Chain A, domain 2"/>
    <property type="match status" value="1"/>
</dbReference>
<dbReference type="OrthoDB" id="9762913at2"/>
<dbReference type="CDD" id="cd07100">
    <property type="entry name" value="ALDH_SSADH1_GabD1"/>
    <property type="match status" value="1"/>
</dbReference>
<dbReference type="Pfam" id="PF00171">
    <property type="entry name" value="Aldedh"/>
    <property type="match status" value="1"/>
</dbReference>
<feature type="domain" description="Aldehyde dehydrogenase" evidence="4">
    <location>
        <begin position="2"/>
        <end position="450"/>
    </location>
</feature>
<dbReference type="Gene3D" id="3.40.605.10">
    <property type="entry name" value="Aldehyde Dehydrogenase, Chain A, domain 1"/>
    <property type="match status" value="1"/>
</dbReference>
<sequence length="453" mass="49561">MQAINPATEELLKFYADHNDGQMAKIIDATHEAYSSWKDTTFSYRSELMKKAAAVLRSKKADFAKIMTEEMGKPLKNSEAEVEKCAWVCDYYADNAEAFLADEVIETDASKSYVSHRPLGIVFAIMPWNYPFWQVFRFAAPSLMAGNAALLKHAPNVPGCAEAIVAVFEEAGFPKHLFSNLFITNDQASEVITHKHVKAITLTGSTRAGKAVAKQAGAVLKKCVLELGGSDPYIILEDADLDLAVKTTVASRLKNNGQSCISAKRFIVPVAIKDEFEKRLIAEMKSYKYGDPTNPGVDLGPLVGKKYREQLADQVDRSIKAGAKCLLGGEVPVGPGYYYPPTILTDVKKGMPAYEEELFGPVASVITVKDEVEAMRVANDTYYGLGGAIFSKDVKRAEVLAATKLEAGSCFVNAMVQSDPRLPFGGINESGFGRELSHHGIKEFVNVKTVYVR</sequence>
<evidence type="ECO:0000259" key="4">
    <source>
        <dbReference type="Pfam" id="PF00171"/>
    </source>
</evidence>
<dbReference type="FunFam" id="3.40.605.10:FF:000012">
    <property type="entry name" value="NAD-dependent succinate-semialdehyde dehydrogenase"/>
    <property type="match status" value="1"/>
</dbReference>
<dbReference type="InterPro" id="IPR016161">
    <property type="entry name" value="Ald_DH/histidinol_DH"/>
</dbReference>
<dbReference type="PANTHER" id="PTHR43217">
    <property type="entry name" value="SUCCINATE SEMIALDEHYDE DEHYDROGENASE [NAD(P)+] SAD"/>
    <property type="match status" value="1"/>
</dbReference>
<evidence type="ECO:0000256" key="1">
    <source>
        <dbReference type="ARBA" id="ARBA00009986"/>
    </source>
</evidence>
<dbReference type="SUPFAM" id="SSF53720">
    <property type="entry name" value="ALDH-like"/>
    <property type="match status" value="1"/>
</dbReference>
<evidence type="ECO:0000313" key="6">
    <source>
        <dbReference type="Proteomes" id="UP000198393"/>
    </source>
</evidence>
<dbReference type="FunFam" id="3.40.309.10:FF:000009">
    <property type="entry name" value="Aldehyde dehydrogenase A"/>
    <property type="match status" value="1"/>
</dbReference>
<dbReference type="PANTHER" id="PTHR43217:SF1">
    <property type="entry name" value="SUCCINATE SEMIALDEHYDE DEHYDROGENASE [NAD(P)+] SAD"/>
    <property type="match status" value="1"/>
</dbReference>
<keyword evidence="6" id="KW-1185">Reference proteome</keyword>
<gene>
    <name evidence="5" type="ORF">SAMN05421640_1298</name>
</gene>
<dbReference type="InterPro" id="IPR016162">
    <property type="entry name" value="Ald_DH_N"/>
</dbReference>
<protein>
    <submittedName>
        <fullName evidence="5">Succinate-semialdehyde dehydrogenase / glutarate-semialdehyde dehydrogenase</fullName>
    </submittedName>
</protein>
<evidence type="ECO:0000256" key="2">
    <source>
        <dbReference type="ARBA" id="ARBA00022857"/>
    </source>
</evidence>